<dbReference type="Proteomes" id="UP000664357">
    <property type="component" value="Unassembled WGS sequence"/>
</dbReference>
<dbReference type="Pfam" id="PF13545">
    <property type="entry name" value="HTH_Crp_2"/>
    <property type="match status" value="1"/>
</dbReference>
<dbReference type="SMART" id="SM00419">
    <property type="entry name" value="HTH_CRP"/>
    <property type="match status" value="1"/>
</dbReference>
<sequence>MARLIRDPRLIDYYKSLVDSNFSSELTMELYEFHGNEQLISEQEEVPGLYYLVAGEVKVYTLLENGEEFLAALNTAPEIFGEIEYFQDCEALFNVEAIGQVYAFFISKSELNRFQNDLQIIKLLTEKLSRKLYLKSNNSIIHLNLTIDGRIANIIYYKMKRERSLCITLDIAQIAAVVNSSYRHVNRVLRKWEKKKIIKREGKHIHIYDKGFFKYYALDKTYQFQ</sequence>
<feature type="domain" description="HTH crp-type" evidence="5">
    <location>
        <begin position="145"/>
        <end position="211"/>
    </location>
</feature>
<dbReference type="InterPro" id="IPR000595">
    <property type="entry name" value="cNMP-bd_dom"/>
</dbReference>
<dbReference type="InterPro" id="IPR018490">
    <property type="entry name" value="cNMP-bd_dom_sf"/>
</dbReference>
<protein>
    <recommendedName>
        <fullName evidence="8">Cyclic nucleotide-binding domain-containing protein</fullName>
    </recommendedName>
</protein>
<dbReference type="Gene3D" id="2.60.120.10">
    <property type="entry name" value="Jelly Rolls"/>
    <property type="match status" value="1"/>
</dbReference>
<feature type="domain" description="Cyclic nucleotide-binding" evidence="4">
    <location>
        <begin position="28"/>
        <end position="114"/>
    </location>
</feature>
<evidence type="ECO:0000256" key="3">
    <source>
        <dbReference type="ARBA" id="ARBA00023163"/>
    </source>
</evidence>
<name>A0ABV0EPM9_9ENTE</name>
<keyword evidence="1" id="KW-0805">Transcription regulation</keyword>
<dbReference type="Pfam" id="PF00027">
    <property type="entry name" value="cNMP_binding"/>
    <property type="match status" value="1"/>
</dbReference>
<dbReference type="InterPro" id="IPR036390">
    <property type="entry name" value="WH_DNA-bd_sf"/>
</dbReference>
<dbReference type="EMBL" id="JAFREL020000001">
    <property type="protein sequence ID" value="MEO1769327.1"/>
    <property type="molecule type" value="Genomic_DNA"/>
</dbReference>
<dbReference type="InterPro" id="IPR014710">
    <property type="entry name" value="RmlC-like_jellyroll"/>
</dbReference>
<evidence type="ECO:0000256" key="1">
    <source>
        <dbReference type="ARBA" id="ARBA00023015"/>
    </source>
</evidence>
<gene>
    <name evidence="6" type="ORF">JZO67_001278</name>
</gene>
<dbReference type="CDD" id="cd00038">
    <property type="entry name" value="CAP_ED"/>
    <property type="match status" value="1"/>
</dbReference>
<evidence type="ECO:0000259" key="5">
    <source>
        <dbReference type="PROSITE" id="PS51063"/>
    </source>
</evidence>
<dbReference type="RefSeq" id="WP_207704855.1">
    <property type="nucleotide sequence ID" value="NZ_JAFREL020000001.1"/>
</dbReference>
<keyword evidence="7" id="KW-1185">Reference proteome</keyword>
<dbReference type="SUPFAM" id="SSF46785">
    <property type="entry name" value="Winged helix' DNA-binding domain"/>
    <property type="match status" value="1"/>
</dbReference>
<evidence type="ECO:0000256" key="2">
    <source>
        <dbReference type="ARBA" id="ARBA00023125"/>
    </source>
</evidence>
<dbReference type="PROSITE" id="PS51063">
    <property type="entry name" value="HTH_CRP_2"/>
    <property type="match status" value="1"/>
</dbReference>
<comment type="caution">
    <text evidence="6">The sequence shown here is derived from an EMBL/GenBank/DDBJ whole genome shotgun (WGS) entry which is preliminary data.</text>
</comment>
<organism evidence="6 7">
    <name type="scientific">Candidatus Enterococcus ferrettii</name>
    <dbReference type="NCBI Taxonomy" id="2815324"/>
    <lineage>
        <taxon>Bacteria</taxon>
        <taxon>Bacillati</taxon>
        <taxon>Bacillota</taxon>
        <taxon>Bacilli</taxon>
        <taxon>Lactobacillales</taxon>
        <taxon>Enterococcaceae</taxon>
        <taxon>Enterococcus</taxon>
    </lineage>
</organism>
<dbReference type="PROSITE" id="PS50042">
    <property type="entry name" value="CNMP_BINDING_3"/>
    <property type="match status" value="1"/>
</dbReference>
<dbReference type="SUPFAM" id="SSF51206">
    <property type="entry name" value="cAMP-binding domain-like"/>
    <property type="match status" value="1"/>
</dbReference>
<evidence type="ECO:0008006" key="8">
    <source>
        <dbReference type="Google" id="ProtNLM"/>
    </source>
</evidence>
<keyword evidence="2" id="KW-0238">DNA-binding</keyword>
<reference evidence="6 7" key="1">
    <citation type="submission" date="2024-02" db="EMBL/GenBank/DDBJ databases">
        <title>The Genome Sequence of Enterococcus sp. DIV0159.</title>
        <authorList>
            <person name="Earl A."/>
            <person name="Manson A."/>
            <person name="Gilmore M."/>
            <person name="Sanders J."/>
            <person name="Shea T."/>
            <person name="Howe W."/>
            <person name="Livny J."/>
            <person name="Cuomo C."/>
            <person name="Neafsey D."/>
            <person name="Birren B."/>
        </authorList>
    </citation>
    <scope>NUCLEOTIDE SEQUENCE [LARGE SCALE GENOMIC DNA]</scope>
    <source>
        <strain evidence="6 7">665A</strain>
    </source>
</reference>
<evidence type="ECO:0000313" key="7">
    <source>
        <dbReference type="Proteomes" id="UP000664357"/>
    </source>
</evidence>
<keyword evidence="3" id="KW-0804">Transcription</keyword>
<proteinExistence type="predicted"/>
<evidence type="ECO:0000313" key="6">
    <source>
        <dbReference type="EMBL" id="MEO1769327.1"/>
    </source>
</evidence>
<evidence type="ECO:0000259" key="4">
    <source>
        <dbReference type="PROSITE" id="PS50042"/>
    </source>
</evidence>
<dbReference type="InterPro" id="IPR012318">
    <property type="entry name" value="HTH_CRP"/>
</dbReference>
<accession>A0ABV0EPM9</accession>